<dbReference type="Proteomes" id="UP000886611">
    <property type="component" value="Unassembled WGS sequence"/>
</dbReference>
<evidence type="ECO:0000256" key="2">
    <source>
        <dbReference type="ARBA" id="ARBA00023098"/>
    </source>
</evidence>
<feature type="non-terminal residue" evidence="4">
    <location>
        <position position="1"/>
    </location>
</feature>
<accession>A0A8X7WVT0</accession>
<protein>
    <submittedName>
        <fullName evidence="4">INP4A phosphatase</fullName>
    </submittedName>
</protein>
<feature type="compositionally biased region" description="Low complexity" evidence="3">
    <location>
        <begin position="320"/>
        <end position="340"/>
    </location>
</feature>
<evidence type="ECO:0000256" key="3">
    <source>
        <dbReference type="SAM" id="MobiDB-lite"/>
    </source>
</evidence>
<proteinExistence type="predicted"/>
<feature type="non-terminal residue" evidence="4">
    <location>
        <position position="346"/>
    </location>
</feature>
<dbReference type="PANTHER" id="PTHR12187:SF4">
    <property type="entry name" value="INOSITOL POLYPHOSPHATE-4-PHOSPHATASE TYPE I A"/>
    <property type="match status" value="1"/>
</dbReference>
<keyword evidence="5" id="KW-1185">Reference proteome</keyword>
<dbReference type="GO" id="GO:0016316">
    <property type="term" value="F:phosphatidylinositol-3,4-bisphosphate 4-phosphatase activity"/>
    <property type="evidence" value="ECO:0007669"/>
    <property type="project" value="InterPro"/>
</dbReference>
<evidence type="ECO:0000313" key="4">
    <source>
        <dbReference type="EMBL" id="KAG2457327.1"/>
    </source>
</evidence>
<name>A0A8X7WVT0_POLSE</name>
<dbReference type="EMBL" id="JAATIS010008602">
    <property type="protein sequence ID" value="KAG2457327.1"/>
    <property type="molecule type" value="Genomic_DNA"/>
</dbReference>
<keyword evidence="1" id="KW-0378">Hydrolase</keyword>
<dbReference type="InterPro" id="IPR039034">
    <property type="entry name" value="INPP4"/>
</dbReference>
<gene>
    <name evidence="4" type="primary">Inpp4a_0</name>
    <name evidence="4" type="ORF">GTO96_0012905</name>
</gene>
<dbReference type="GO" id="GO:0005737">
    <property type="term" value="C:cytoplasm"/>
    <property type="evidence" value="ECO:0007669"/>
    <property type="project" value="TreeGrafter"/>
</dbReference>
<comment type="caution">
    <text evidence="4">The sequence shown here is derived from an EMBL/GenBank/DDBJ whole genome shotgun (WGS) entry which is preliminary data.</text>
</comment>
<organism evidence="4 5">
    <name type="scientific">Polypterus senegalus</name>
    <name type="common">Senegal bichir</name>
    <dbReference type="NCBI Taxonomy" id="55291"/>
    <lineage>
        <taxon>Eukaryota</taxon>
        <taxon>Metazoa</taxon>
        <taxon>Chordata</taxon>
        <taxon>Craniata</taxon>
        <taxon>Vertebrata</taxon>
        <taxon>Euteleostomi</taxon>
        <taxon>Actinopterygii</taxon>
        <taxon>Polypteriformes</taxon>
        <taxon>Polypteridae</taxon>
        <taxon>Polypterus</taxon>
    </lineage>
</organism>
<keyword evidence="2" id="KW-0443">Lipid metabolism</keyword>
<feature type="region of interest" description="Disordered" evidence="3">
    <location>
        <begin position="318"/>
        <end position="346"/>
    </location>
</feature>
<evidence type="ECO:0000256" key="1">
    <source>
        <dbReference type="ARBA" id="ARBA00022801"/>
    </source>
</evidence>
<reference evidence="4 5" key="1">
    <citation type="journal article" date="2021" name="Cell">
        <title>Tracing the genetic footprints of vertebrate landing in non-teleost ray-finned fishes.</title>
        <authorList>
            <person name="Bi X."/>
            <person name="Wang K."/>
            <person name="Yang L."/>
            <person name="Pan H."/>
            <person name="Jiang H."/>
            <person name="Wei Q."/>
            <person name="Fang M."/>
            <person name="Yu H."/>
            <person name="Zhu C."/>
            <person name="Cai Y."/>
            <person name="He Y."/>
            <person name="Gan X."/>
            <person name="Zeng H."/>
            <person name="Yu D."/>
            <person name="Zhu Y."/>
            <person name="Jiang H."/>
            <person name="Qiu Q."/>
            <person name="Yang H."/>
            <person name="Zhang Y.E."/>
            <person name="Wang W."/>
            <person name="Zhu M."/>
            <person name="He S."/>
            <person name="Zhang G."/>
        </authorList>
    </citation>
    <scope>NUCLEOTIDE SEQUENCE [LARGE SCALE GENOMIC DNA]</scope>
    <source>
        <strain evidence="4">Bchr_013</strain>
    </source>
</reference>
<sequence>CSELITPSLDRKPNSFVAVSVTTPPQAFWTKHAQTEIIEMVLPVDESLTESLGIRTKYASLCKDTLLKSVFGGTMSRMYRFPTTDGNHLRVLEQMAESVLSLNVPRQFVKLLLEEDAASSALSSSQSLVYIPQDILKAKEIIAHINTLKTQVSYYAERLSRAAKERSSNGLERTLAILADKTRQLVTVCDCKLLANAIQALNAGRPEYIASKASPTSGDADQVMLRNDQDTLVAKWTGKNSRSSLHVNWHEEEWEKVWLNVDKSLECIIQRVDKLLQKERLQSDSCEDVFQCDVTCSNKKGNLDNRAYWINPDFLDEHSVSPSSSSPSSSPEPSACHSLSNTSAYR</sequence>
<dbReference type="AlphaFoldDB" id="A0A8X7WVT0"/>
<dbReference type="PANTHER" id="PTHR12187">
    <property type="entry name" value="AGAP000124-PA"/>
    <property type="match status" value="1"/>
</dbReference>
<evidence type="ECO:0000313" key="5">
    <source>
        <dbReference type="Proteomes" id="UP000886611"/>
    </source>
</evidence>